<dbReference type="AlphaFoldDB" id="A0A938XUX4"/>
<evidence type="ECO:0000313" key="2">
    <source>
        <dbReference type="EMBL" id="MBM7557314.1"/>
    </source>
</evidence>
<protein>
    <submittedName>
        <fullName evidence="2">Metal-binding protein</fullName>
    </submittedName>
</protein>
<dbReference type="InterPro" id="IPR014925">
    <property type="entry name" value="CGGC_dom"/>
</dbReference>
<comment type="caution">
    <text evidence="2">The sequence shown here is derived from an EMBL/GenBank/DDBJ whole genome shotgun (WGS) entry which is preliminary data.</text>
</comment>
<proteinExistence type="predicted"/>
<dbReference type="SMART" id="SM01078">
    <property type="entry name" value="CGGC"/>
    <property type="match status" value="1"/>
</dbReference>
<gene>
    <name evidence="2" type="ORF">JOC47_002180</name>
</gene>
<sequence length="108" mass="12083">MKVAIIRCFKKEETCIAKPCLELIKQRKNQFSELGEIELVGLITCGDCPGKKVSIRAQNLIDEGAEKIILTSCLTKGSCREDKCSYVDNIKDSLLSVIDEDKLIFETL</sequence>
<reference evidence="2" key="1">
    <citation type="submission" date="2021-01" db="EMBL/GenBank/DDBJ databases">
        <title>Genomic Encyclopedia of Type Strains, Phase IV (KMG-IV): sequencing the most valuable type-strain genomes for metagenomic binning, comparative biology and taxonomic classification.</title>
        <authorList>
            <person name="Goeker M."/>
        </authorList>
    </citation>
    <scope>NUCLEOTIDE SEQUENCE</scope>
    <source>
        <strain evidence="2">DSM 23230</strain>
    </source>
</reference>
<accession>A0A938XUX4</accession>
<dbReference type="EMBL" id="JAFBDQ010000011">
    <property type="protein sequence ID" value="MBM7557314.1"/>
    <property type="molecule type" value="Genomic_DNA"/>
</dbReference>
<keyword evidence="3" id="KW-1185">Reference proteome</keyword>
<organism evidence="2 3">
    <name type="scientific">Halanaerobacter jeridensis</name>
    <dbReference type="NCBI Taxonomy" id="706427"/>
    <lineage>
        <taxon>Bacteria</taxon>
        <taxon>Bacillati</taxon>
        <taxon>Bacillota</taxon>
        <taxon>Clostridia</taxon>
        <taxon>Halanaerobiales</taxon>
        <taxon>Halobacteroidaceae</taxon>
        <taxon>Halanaerobacter</taxon>
    </lineage>
</organism>
<feature type="domain" description="CGGC" evidence="1">
    <location>
        <begin position="2"/>
        <end position="108"/>
    </location>
</feature>
<evidence type="ECO:0000313" key="3">
    <source>
        <dbReference type="Proteomes" id="UP000774000"/>
    </source>
</evidence>
<dbReference type="RefSeq" id="WP_204702071.1">
    <property type="nucleotide sequence ID" value="NZ_JAFBDQ010000011.1"/>
</dbReference>
<evidence type="ECO:0000259" key="1">
    <source>
        <dbReference type="SMART" id="SM01078"/>
    </source>
</evidence>
<dbReference type="Proteomes" id="UP000774000">
    <property type="component" value="Unassembled WGS sequence"/>
</dbReference>
<dbReference type="Pfam" id="PF08821">
    <property type="entry name" value="CGGC"/>
    <property type="match status" value="1"/>
</dbReference>
<name>A0A938XUX4_9FIRM</name>